<organism evidence="1 2">
    <name type="scientific">Portunus trituberculatus</name>
    <name type="common">Swimming crab</name>
    <name type="synonym">Neptunus trituberculatus</name>
    <dbReference type="NCBI Taxonomy" id="210409"/>
    <lineage>
        <taxon>Eukaryota</taxon>
        <taxon>Metazoa</taxon>
        <taxon>Ecdysozoa</taxon>
        <taxon>Arthropoda</taxon>
        <taxon>Crustacea</taxon>
        <taxon>Multicrustacea</taxon>
        <taxon>Malacostraca</taxon>
        <taxon>Eumalacostraca</taxon>
        <taxon>Eucarida</taxon>
        <taxon>Decapoda</taxon>
        <taxon>Pleocyemata</taxon>
        <taxon>Brachyura</taxon>
        <taxon>Eubrachyura</taxon>
        <taxon>Portunoidea</taxon>
        <taxon>Portunidae</taxon>
        <taxon>Portuninae</taxon>
        <taxon>Portunus</taxon>
    </lineage>
</organism>
<dbReference type="AlphaFoldDB" id="A0A5B7IQE8"/>
<name>A0A5B7IQE8_PORTR</name>
<proteinExistence type="predicted"/>
<gene>
    <name evidence="1" type="ORF">E2C01_078514</name>
</gene>
<reference evidence="1 2" key="1">
    <citation type="submission" date="2019-05" db="EMBL/GenBank/DDBJ databases">
        <title>Another draft genome of Portunus trituberculatus and its Hox gene families provides insights of decapod evolution.</title>
        <authorList>
            <person name="Jeong J.-H."/>
            <person name="Song I."/>
            <person name="Kim S."/>
            <person name="Choi T."/>
            <person name="Kim D."/>
            <person name="Ryu S."/>
            <person name="Kim W."/>
        </authorList>
    </citation>
    <scope>NUCLEOTIDE SEQUENCE [LARGE SCALE GENOMIC DNA]</scope>
    <source>
        <tissue evidence="1">Muscle</tissue>
    </source>
</reference>
<accession>A0A5B7IQE8</accession>
<evidence type="ECO:0000313" key="2">
    <source>
        <dbReference type="Proteomes" id="UP000324222"/>
    </source>
</evidence>
<comment type="caution">
    <text evidence="1">The sequence shown here is derived from an EMBL/GenBank/DDBJ whole genome shotgun (WGS) entry which is preliminary data.</text>
</comment>
<sequence>MFLSQVSSTLPTLLTRIMWRRWIAETCCRTTSSRSGQPSWNGPSWRSGWRRTAALLQAESSILGSFSNTYKWTCSARVGT</sequence>
<protein>
    <submittedName>
        <fullName evidence="1">Uncharacterized protein</fullName>
    </submittedName>
</protein>
<evidence type="ECO:0000313" key="1">
    <source>
        <dbReference type="EMBL" id="MPC83797.1"/>
    </source>
</evidence>
<dbReference type="EMBL" id="VSRR010063537">
    <property type="protein sequence ID" value="MPC83797.1"/>
    <property type="molecule type" value="Genomic_DNA"/>
</dbReference>
<keyword evidence="2" id="KW-1185">Reference proteome</keyword>
<dbReference type="Proteomes" id="UP000324222">
    <property type="component" value="Unassembled WGS sequence"/>
</dbReference>